<protein>
    <submittedName>
        <fullName evidence="1">2-keto-4-pentenoate hydratase</fullName>
    </submittedName>
</protein>
<dbReference type="Proteomes" id="UP000664699">
    <property type="component" value="Unassembled WGS sequence"/>
</dbReference>
<sequence length="265" mass="28394">MTAIEELARRFVQADLGGAKVPFVQLEADGLVPEDFETAMAVQRIFAELIGKPVRGWKLAIRPDGQAAGAPMLDCHRADGDNLAVFPNEGTEGIEVEICFTLASDIPAVGEVPFTRGDLIRYIDKVHLGAELLRYRLAEKNQVPFPLFLADRLANHGFAIGPEIDRRILEVFAGSDMDLLHLIVTEGPVHLFNATAKHPNGDVLAPLLAFANAPINKSGTLMAGQVVTTGSLCGAISSSLAADTHIKMESVGAFTLAGHRPLALR</sequence>
<proteinExistence type="predicted"/>
<keyword evidence="2" id="KW-1185">Reference proteome</keyword>
<dbReference type="PANTHER" id="PTHR30143">
    <property type="entry name" value="ACID HYDRATASE"/>
    <property type="match status" value="1"/>
</dbReference>
<name>A0ABS3EPU9_9HYPH</name>
<dbReference type="EMBL" id="JAFLNA010000017">
    <property type="protein sequence ID" value="MBO0134027.1"/>
    <property type="molecule type" value="Genomic_DNA"/>
</dbReference>
<accession>A0ABS3EPU9</accession>
<evidence type="ECO:0000313" key="1">
    <source>
        <dbReference type="EMBL" id="MBO0134027.1"/>
    </source>
</evidence>
<dbReference type="RefSeq" id="WP_153516815.1">
    <property type="nucleotide sequence ID" value="NZ_JAFLNA010000017.1"/>
</dbReference>
<organism evidence="1 2">
    <name type="scientific">Agrobacterium burrii</name>
    <dbReference type="NCBI Taxonomy" id="2815339"/>
    <lineage>
        <taxon>Bacteria</taxon>
        <taxon>Pseudomonadati</taxon>
        <taxon>Pseudomonadota</taxon>
        <taxon>Alphaproteobacteria</taxon>
        <taxon>Hyphomicrobiales</taxon>
        <taxon>Rhizobiaceae</taxon>
        <taxon>Rhizobium/Agrobacterium group</taxon>
        <taxon>Agrobacterium</taxon>
        <taxon>Agrobacterium tumefaciens complex</taxon>
    </lineage>
</organism>
<comment type="caution">
    <text evidence="1">The sequence shown here is derived from an EMBL/GenBank/DDBJ whole genome shotgun (WGS) entry which is preliminary data.</text>
</comment>
<dbReference type="PANTHER" id="PTHR30143:SF0">
    <property type="entry name" value="2-KETO-4-PENTENOATE HYDRATASE"/>
    <property type="match status" value="1"/>
</dbReference>
<gene>
    <name evidence="1" type="ORF">JZX89_25105</name>
</gene>
<dbReference type="InterPro" id="IPR036663">
    <property type="entry name" value="Fumarylacetoacetase_C_sf"/>
</dbReference>
<dbReference type="InterPro" id="IPR050772">
    <property type="entry name" value="Hydratase-Decarb/MhpD_sf"/>
</dbReference>
<dbReference type="SUPFAM" id="SSF56529">
    <property type="entry name" value="FAH"/>
    <property type="match status" value="1"/>
</dbReference>
<dbReference type="Gene3D" id="3.90.850.10">
    <property type="entry name" value="Fumarylacetoacetase-like, C-terminal domain"/>
    <property type="match status" value="1"/>
</dbReference>
<reference evidence="1 2" key="1">
    <citation type="submission" date="2021-03" db="EMBL/GenBank/DDBJ databases">
        <title>Whole genome sequence of Agrobacterium sp. strain Rnr.</title>
        <authorList>
            <person name="Mafakheri H."/>
            <person name="Taghavi S.M."/>
            <person name="Nemanja K."/>
            <person name="Osdaghi E."/>
        </authorList>
    </citation>
    <scope>NUCLEOTIDE SEQUENCE [LARGE SCALE GENOMIC DNA]</scope>
    <source>
        <strain evidence="1 2">Rnr</strain>
    </source>
</reference>
<evidence type="ECO:0000313" key="2">
    <source>
        <dbReference type="Proteomes" id="UP000664699"/>
    </source>
</evidence>